<evidence type="ECO:0000313" key="2">
    <source>
        <dbReference type="EMBL" id="KAK0570984.1"/>
    </source>
</evidence>
<reference evidence="2" key="2">
    <citation type="submission" date="2023-06" db="EMBL/GenBank/DDBJ databases">
        <authorList>
            <person name="Swenson N.G."/>
            <person name="Wegrzyn J.L."/>
            <person name="Mcevoy S.L."/>
        </authorList>
    </citation>
    <scope>NUCLEOTIDE SEQUENCE</scope>
    <source>
        <strain evidence="2">NS2018</strain>
        <tissue evidence="2">Leaf</tissue>
    </source>
</reference>
<sequence length="382" mass="43354">MAANSEEEMEWVLSSFDQIYEEFKNGIMEIQLLRSNCNAEIKKREALEFSCKTLKQDNERMKKCYTESLNNLADQLDYHTKFQSLKEELKRVTDEHLSKENELGKAIDLLKQECAAKLTDFEAQIRGLLHEKATNEATINHLRQDLAAHKTHMQALAYRLDQVHFDIESKYNLEIQDLKDCLLLEREEKNELCQKFRELQKELLISRTKLVEQHRDSTSIQNVETLKLKMMKLRKENEILKRKLSCSEERSLGAALERPTSSTIDTWIPSVIVVSNPYPLASSPSTAMHSQDLPLYKAPSLPLPTESQQLTVPNIATVVTPPSSSPPTAVDSLGPADITPPQLTAVPDLVDSSTDVRSATASPPSVRRHMTTCAMNNIHKPF</sequence>
<name>A0AA39UH41_ACESA</name>
<reference evidence="2" key="1">
    <citation type="journal article" date="2022" name="Plant J.">
        <title>Strategies of tolerance reflected in two North American maple genomes.</title>
        <authorList>
            <person name="McEvoy S.L."/>
            <person name="Sezen U.U."/>
            <person name="Trouern-Trend A."/>
            <person name="McMahon S.M."/>
            <person name="Schaberg P.G."/>
            <person name="Yang J."/>
            <person name="Wegrzyn J.L."/>
            <person name="Swenson N.G."/>
        </authorList>
    </citation>
    <scope>NUCLEOTIDE SEQUENCE</scope>
    <source>
        <strain evidence="2">NS2018</strain>
    </source>
</reference>
<dbReference type="Proteomes" id="UP001168877">
    <property type="component" value="Unassembled WGS sequence"/>
</dbReference>
<proteinExistence type="predicted"/>
<dbReference type="EMBL" id="JAUESC010000388">
    <property type="protein sequence ID" value="KAK0570984.1"/>
    <property type="molecule type" value="Genomic_DNA"/>
</dbReference>
<organism evidence="2 3">
    <name type="scientific">Acer saccharum</name>
    <name type="common">Sugar maple</name>
    <dbReference type="NCBI Taxonomy" id="4024"/>
    <lineage>
        <taxon>Eukaryota</taxon>
        <taxon>Viridiplantae</taxon>
        <taxon>Streptophyta</taxon>
        <taxon>Embryophyta</taxon>
        <taxon>Tracheophyta</taxon>
        <taxon>Spermatophyta</taxon>
        <taxon>Magnoliopsida</taxon>
        <taxon>eudicotyledons</taxon>
        <taxon>Gunneridae</taxon>
        <taxon>Pentapetalae</taxon>
        <taxon>rosids</taxon>
        <taxon>malvids</taxon>
        <taxon>Sapindales</taxon>
        <taxon>Sapindaceae</taxon>
        <taxon>Hippocastanoideae</taxon>
        <taxon>Acereae</taxon>
        <taxon>Acer</taxon>
    </lineage>
</organism>
<dbReference type="AlphaFoldDB" id="A0AA39UH41"/>
<feature type="coiled-coil region" evidence="1">
    <location>
        <begin position="182"/>
        <end position="250"/>
    </location>
</feature>
<gene>
    <name evidence="2" type="ORF">LWI29_009452</name>
</gene>
<keyword evidence="1" id="KW-0175">Coiled coil</keyword>
<accession>A0AA39UH41</accession>
<comment type="caution">
    <text evidence="2">The sequence shown here is derived from an EMBL/GenBank/DDBJ whole genome shotgun (WGS) entry which is preliminary data.</text>
</comment>
<evidence type="ECO:0000256" key="1">
    <source>
        <dbReference type="SAM" id="Coils"/>
    </source>
</evidence>
<keyword evidence="3" id="KW-1185">Reference proteome</keyword>
<protein>
    <submittedName>
        <fullName evidence="2">Uncharacterized protein</fullName>
    </submittedName>
</protein>
<evidence type="ECO:0000313" key="3">
    <source>
        <dbReference type="Proteomes" id="UP001168877"/>
    </source>
</evidence>